<keyword evidence="2" id="KW-1185">Reference proteome</keyword>
<organism evidence="1 2">
    <name type="scientific">Dermacoccus abyssi</name>
    <dbReference type="NCBI Taxonomy" id="322596"/>
    <lineage>
        <taxon>Bacteria</taxon>
        <taxon>Bacillati</taxon>
        <taxon>Actinomycetota</taxon>
        <taxon>Actinomycetes</taxon>
        <taxon>Micrococcales</taxon>
        <taxon>Dermacoccaceae</taxon>
        <taxon>Dermacoccus</taxon>
    </lineage>
</organism>
<name>A0ABX5Z6E5_9MICO</name>
<dbReference type="Proteomes" id="UP000323565">
    <property type="component" value="Chromosome"/>
</dbReference>
<evidence type="ECO:0000313" key="1">
    <source>
        <dbReference type="EMBL" id="QEH92383.1"/>
    </source>
</evidence>
<gene>
    <name evidence="1" type="ORF">FV141_01635</name>
</gene>
<sequence>MAPVLADLQEVDHGIARLVRHQLRRSSLGRLKGGLDLFERASRSQSSARTRKVLATLTREIAEDRARLRVMADALGVGEARLAQLALSVGETVSRVKLNGRFVRRSPLSDVLELEALLSAVRGKRAGWEGMRVLASNDARIDVAELDDLIVRADSQIERLVAAHAEAAATLR</sequence>
<evidence type="ECO:0000313" key="2">
    <source>
        <dbReference type="Proteomes" id="UP000323565"/>
    </source>
</evidence>
<accession>A0ABX5Z6E5</accession>
<proteinExistence type="predicted"/>
<dbReference type="EMBL" id="CP043031">
    <property type="protein sequence ID" value="QEH92383.1"/>
    <property type="molecule type" value="Genomic_DNA"/>
</dbReference>
<protein>
    <submittedName>
        <fullName evidence="1">Uncharacterized protein</fullName>
    </submittedName>
</protein>
<reference evidence="1 2" key="1">
    <citation type="submission" date="2019-08" db="EMBL/GenBank/DDBJ databases">
        <title>Dermacoccus abyssi strain HZAU 226, whole genome Nanopore sequencing project.</title>
        <authorList>
            <person name="Guo A."/>
            <person name="Zhang X."/>
            <person name="Ruan Y."/>
            <person name="Liu W."/>
            <person name="Chen Q."/>
            <person name="Gu L."/>
        </authorList>
    </citation>
    <scope>NUCLEOTIDE SEQUENCE [LARGE SCALE GENOMIC DNA]</scope>
    <source>
        <strain evidence="1 2">HZAU 226</strain>
    </source>
</reference>